<dbReference type="Ensembl" id="ENSSRHT00000105429.1">
    <property type="protein sequence ID" value="ENSSRHP00000102669.1"/>
    <property type="gene ID" value="ENSSRHG00000050246.1"/>
</dbReference>
<evidence type="ECO:0000313" key="1">
    <source>
        <dbReference type="Ensembl" id="ENSSRHP00000102669.1"/>
    </source>
</evidence>
<sequence length="61" mass="6748">LWRQSVMFRAVSTSQRKWAKGIAWGSGLSVSVEGAVSAFSAGREPWLSWVVGEPVNSLQRR</sequence>
<reference evidence="1" key="1">
    <citation type="submission" date="2025-08" db="UniProtKB">
        <authorList>
            <consortium name="Ensembl"/>
        </authorList>
    </citation>
    <scope>IDENTIFICATION</scope>
</reference>
<accession>A0A673NGG6</accession>
<reference evidence="1" key="2">
    <citation type="submission" date="2025-09" db="UniProtKB">
        <authorList>
            <consortium name="Ensembl"/>
        </authorList>
    </citation>
    <scope>IDENTIFICATION</scope>
</reference>
<name>A0A673NGG6_9TELE</name>
<keyword evidence="2" id="KW-1185">Reference proteome</keyword>
<dbReference type="Proteomes" id="UP000472270">
    <property type="component" value="Unassembled WGS sequence"/>
</dbReference>
<proteinExistence type="predicted"/>
<evidence type="ECO:0000313" key="2">
    <source>
        <dbReference type="Proteomes" id="UP000472270"/>
    </source>
</evidence>
<organism evidence="1 2">
    <name type="scientific">Sinocyclocheilus rhinocerous</name>
    <dbReference type="NCBI Taxonomy" id="307959"/>
    <lineage>
        <taxon>Eukaryota</taxon>
        <taxon>Metazoa</taxon>
        <taxon>Chordata</taxon>
        <taxon>Craniata</taxon>
        <taxon>Vertebrata</taxon>
        <taxon>Euteleostomi</taxon>
        <taxon>Actinopterygii</taxon>
        <taxon>Neopterygii</taxon>
        <taxon>Teleostei</taxon>
        <taxon>Ostariophysi</taxon>
        <taxon>Cypriniformes</taxon>
        <taxon>Cyprinidae</taxon>
        <taxon>Cyprininae</taxon>
        <taxon>Sinocyclocheilus</taxon>
    </lineage>
</organism>
<protein>
    <submittedName>
        <fullName evidence="1">Uncharacterized protein</fullName>
    </submittedName>
</protein>
<dbReference type="AlphaFoldDB" id="A0A673NGG6"/>